<evidence type="ECO:0000256" key="3">
    <source>
        <dbReference type="ARBA" id="ARBA00022741"/>
    </source>
</evidence>
<dbReference type="Proteomes" id="UP000501991">
    <property type="component" value="Chromosome"/>
</dbReference>
<feature type="compositionally biased region" description="Pro residues" evidence="6">
    <location>
        <begin position="478"/>
        <end position="488"/>
    </location>
</feature>
<dbReference type="EC" id="2.7.11.1" evidence="1"/>
<proteinExistence type="predicted"/>
<keyword evidence="7" id="KW-0812">Transmembrane</keyword>
<dbReference type="KEGG" id="azq:G3580_19465"/>
<keyword evidence="7" id="KW-1133">Transmembrane helix</keyword>
<dbReference type="Gene3D" id="1.10.510.10">
    <property type="entry name" value="Transferase(Phosphotransferase) domain 1"/>
    <property type="match status" value="1"/>
</dbReference>
<dbReference type="Gene3D" id="3.30.200.20">
    <property type="entry name" value="Phosphorylase Kinase, domain 1"/>
    <property type="match status" value="1"/>
</dbReference>
<organism evidence="9 10">
    <name type="scientific">Nitrogeniibacter mangrovi</name>
    <dbReference type="NCBI Taxonomy" id="2016596"/>
    <lineage>
        <taxon>Bacteria</taxon>
        <taxon>Pseudomonadati</taxon>
        <taxon>Pseudomonadota</taxon>
        <taxon>Betaproteobacteria</taxon>
        <taxon>Rhodocyclales</taxon>
        <taxon>Zoogloeaceae</taxon>
        <taxon>Nitrogeniibacter</taxon>
    </lineage>
</organism>
<evidence type="ECO:0000256" key="4">
    <source>
        <dbReference type="ARBA" id="ARBA00022777"/>
    </source>
</evidence>
<dbReference type="RefSeq" id="WP_173768380.1">
    <property type="nucleotide sequence ID" value="NZ_CP048836.1"/>
</dbReference>
<keyword evidence="10" id="KW-1185">Reference proteome</keyword>
<keyword evidence="7" id="KW-0472">Membrane</keyword>
<dbReference type="InterPro" id="IPR000719">
    <property type="entry name" value="Prot_kinase_dom"/>
</dbReference>
<sequence>MNRSDHSRPVRGSGPAVDPSAQPLELSRDALPPGTVMAGYEILSVLGERGAGILYLAMDHALQRRVVIREYLPAVLAYRTRGMAVSLRSEGHAEAFARGLESFVDETRLLARLDHPALVRVLQFWEANNTVYRAMPFYDGVGLDEARQSMAQPPDEAWLRDLLVPLLDALALLHGAQCYHWPISPKRILLQPDGRPVLLDHGGARDAGGDRVIPEPAFAAIEQYADATQLPVGPWTNLYALAAVAYYGIGGEAPVVSTARAVDDRMAPLFEVVDRLGRRFPDLSYSVGFVSTIERALRIRPQERPQCVADFRRALLDGRDEAPPSVVAPGAAEEARPDYVLPAFLFAQEETGGLPSAPPGAASGGSGEDMAWEPTLPGPPDVPPASDASDVPGPSAQMPQTPVDEFPRAGPHHAPDEREVPPPSWTEPKAGGRRLPLVASIAIVTVLALGAAGAMMWSFNVDDGVLRYMVEQGRAMAEPPPPPAPPQTPAADPGDAPVIALAEPPAPAVHEPPTPVAPEPPASQSTLAGPPPRPVADPGDAAASPAPTEAASDPVSLSDPPVASAPVAPSAMARDEAAEDPVPQTEPAAAPADEAADEAAEAPRPAPVVVAKKAPDNPRTLCGPRTPFSLYRCMKSACERRKYANHPECRYLRATDEVMPH</sequence>
<feature type="region of interest" description="Disordered" evidence="6">
    <location>
        <begin position="350"/>
        <end position="428"/>
    </location>
</feature>
<feature type="compositionally biased region" description="Pro residues" evidence="6">
    <location>
        <begin position="504"/>
        <end position="521"/>
    </location>
</feature>
<dbReference type="PANTHER" id="PTHR43671">
    <property type="entry name" value="SERINE/THREONINE-PROTEIN KINASE NEK"/>
    <property type="match status" value="1"/>
</dbReference>
<evidence type="ECO:0000256" key="2">
    <source>
        <dbReference type="ARBA" id="ARBA00022679"/>
    </source>
</evidence>
<evidence type="ECO:0000259" key="8">
    <source>
        <dbReference type="PROSITE" id="PS50011"/>
    </source>
</evidence>
<keyword evidence="3" id="KW-0547">Nucleotide-binding</keyword>
<keyword evidence="2" id="KW-0808">Transferase</keyword>
<feature type="domain" description="Protein kinase" evidence="8">
    <location>
        <begin position="40"/>
        <end position="316"/>
    </location>
</feature>
<dbReference type="SUPFAM" id="SSF56112">
    <property type="entry name" value="Protein kinase-like (PK-like)"/>
    <property type="match status" value="1"/>
</dbReference>
<feature type="compositionally biased region" description="Low complexity" evidence="6">
    <location>
        <begin position="352"/>
        <end position="361"/>
    </location>
</feature>
<protein>
    <recommendedName>
        <fullName evidence="1">non-specific serine/threonine protein kinase</fullName>
        <ecNumber evidence="1">2.7.11.1</ecNumber>
    </recommendedName>
</protein>
<evidence type="ECO:0000313" key="10">
    <source>
        <dbReference type="Proteomes" id="UP000501991"/>
    </source>
</evidence>
<feature type="region of interest" description="Disordered" evidence="6">
    <location>
        <begin position="476"/>
        <end position="625"/>
    </location>
</feature>
<feature type="compositionally biased region" description="Low complexity" evidence="6">
    <location>
        <begin position="536"/>
        <end position="571"/>
    </location>
</feature>
<feature type="compositionally biased region" description="Low complexity" evidence="6">
    <location>
        <begin position="489"/>
        <end position="503"/>
    </location>
</feature>
<dbReference type="EMBL" id="CP048836">
    <property type="protein sequence ID" value="QID19604.1"/>
    <property type="molecule type" value="Genomic_DNA"/>
</dbReference>
<dbReference type="PANTHER" id="PTHR43671:SF13">
    <property type="entry name" value="SERINE_THREONINE-PROTEIN KINASE NEK2"/>
    <property type="match status" value="1"/>
</dbReference>
<keyword evidence="9" id="KW-0723">Serine/threonine-protein kinase</keyword>
<feature type="region of interest" description="Disordered" evidence="6">
    <location>
        <begin position="1"/>
        <end position="29"/>
    </location>
</feature>
<dbReference type="SMART" id="SM00220">
    <property type="entry name" value="S_TKc"/>
    <property type="match status" value="1"/>
</dbReference>
<dbReference type="GO" id="GO:0004674">
    <property type="term" value="F:protein serine/threonine kinase activity"/>
    <property type="evidence" value="ECO:0007669"/>
    <property type="project" value="UniProtKB-KW"/>
</dbReference>
<accession>A0A6C1BBF3</accession>
<dbReference type="InterPro" id="IPR050660">
    <property type="entry name" value="NEK_Ser/Thr_kinase"/>
</dbReference>
<reference evidence="9 10" key="1">
    <citation type="submission" date="2020-02" db="EMBL/GenBank/DDBJ databases">
        <title>Nitrogenibacter mangrovi gen. nov., sp. nov. isolated from mangrove sediment, a denitrifying betaproteobacterium.</title>
        <authorList>
            <person name="Liao H."/>
            <person name="Tian Y."/>
        </authorList>
    </citation>
    <scope>NUCLEOTIDE SEQUENCE [LARGE SCALE GENOMIC DNA]</scope>
    <source>
        <strain evidence="9 10">M9-3-2</strain>
    </source>
</reference>
<dbReference type="Pfam" id="PF00069">
    <property type="entry name" value="Pkinase"/>
    <property type="match status" value="1"/>
</dbReference>
<evidence type="ECO:0000256" key="5">
    <source>
        <dbReference type="ARBA" id="ARBA00022840"/>
    </source>
</evidence>
<evidence type="ECO:0000256" key="1">
    <source>
        <dbReference type="ARBA" id="ARBA00012513"/>
    </source>
</evidence>
<keyword evidence="4 9" id="KW-0418">Kinase</keyword>
<gene>
    <name evidence="9" type="ORF">G3580_19465</name>
</gene>
<evidence type="ECO:0000256" key="7">
    <source>
        <dbReference type="SAM" id="Phobius"/>
    </source>
</evidence>
<dbReference type="PROSITE" id="PS50011">
    <property type="entry name" value="PROTEIN_KINASE_DOM"/>
    <property type="match status" value="1"/>
</dbReference>
<evidence type="ECO:0000313" key="9">
    <source>
        <dbReference type="EMBL" id="QID19604.1"/>
    </source>
</evidence>
<evidence type="ECO:0000256" key="6">
    <source>
        <dbReference type="SAM" id="MobiDB-lite"/>
    </source>
</evidence>
<feature type="transmembrane region" description="Helical" evidence="7">
    <location>
        <begin position="437"/>
        <end position="459"/>
    </location>
</feature>
<dbReference type="InterPro" id="IPR011009">
    <property type="entry name" value="Kinase-like_dom_sf"/>
</dbReference>
<dbReference type="GO" id="GO:0005524">
    <property type="term" value="F:ATP binding"/>
    <property type="evidence" value="ECO:0007669"/>
    <property type="project" value="UniProtKB-KW"/>
</dbReference>
<keyword evidence="5" id="KW-0067">ATP-binding</keyword>
<dbReference type="AlphaFoldDB" id="A0A6C1BBF3"/>
<name>A0A6C1BBF3_9RHOO</name>